<keyword evidence="1" id="KW-0472">Membrane</keyword>
<proteinExistence type="predicted"/>
<accession>A0A5M3WJ79</accession>
<dbReference type="EMBL" id="BLAE01000011">
    <property type="protein sequence ID" value="GES08716.1"/>
    <property type="molecule type" value="Genomic_DNA"/>
</dbReference>
<reference evidence="2 3" key="1">
    <citation type="submission" date="2019-10" db="EMBL/GenBank/DDBJ databases">
        <title>Whole genome shotgun sequence of Acrocarpospora macrocephala NBRC 16266.</title>
        <authorList>
            <person name="Ichikawa N."/>
            <person name="Kimura A."/>
            <person name="Kitahashi Y."/>
            <person name="Komaki H."/>
            <person name="Oguchi A."/>
        </authorList>
    </citation>
    <scope>NUCLEOTIDE SEQUENCE [LARGE SCALE GENOMIC DNA]</scope>
    <source>
        <strain evidence="2 3">NBRC 16266</strain>
    </source>
</reference>
<keyword evidence="3" id="KW-1185">Reference proteome</keyword>
<gene>
    <name evidence="2" type="ORF">Amac_023120</name>
</gene>
<name>A0A5M3WJ79_9ACTN</name>
<dbReference type="RefSeq" id="WP_155354297.1">
    <property type="nucleotide sequence ID" value="NZ_BAAAHL010000046.1"/>
</dbReference>
<evidence type="ECO:0000313" key="2">
    <source>
        <dbReference type="EMBL" id="GES08716.1"/>
    </source>
</evidence>
<dbReference type="AlphaFoldDB" id="A0A5M3WJ79"/>
<comment type="caution">
    <text evidence="2">The sequence shown here is derived from an EMBL/GenBank/DDBJ whole genome shotgun (WGS) entry which is preliminary data.</text>
</comment>
<protein>
    <submittedName>
        <fullName evidence="2">Uncharacterized protein</fullName>
    </submittedName>
</protein>
<dbReference type="Proteomes" id="UP000331127">
    <property type="component" value="Unassembled WGS sequence"/>
</dbReference>
<organism evidence="2 3">
    <name type="scientific">Acrocarpospora macrocephala</name>
    <dbReference type="NCBI Taxonomy" id="150177"/>
    <lineage>
        <taxon>Bacteria</taxon>
        <taxon>Bacillati</taxon>
        <taxon>Actinomycetota</taxon>
        <taxon>Actinomycetes</taxon>
        <taxon>Streptosporangiales</taxon>
        <taxon>Streptosporangiaceae</taxon>
        <taxon>Acrocarpospora</taxon>
    </lineage>
</organism>
<sequence>MADLPSDSGSSNDTGPPRWVKVFGIIALALALLFGVLMLFGGGTHGPGRHTGGMGTSPPVSLVAAEHALPVDDRR</sequence>
<feature type="transmembrane region" description="Helical" evidence="1">
    <location>
        <begin position="20"/>
        <end position="40"/>
    </location>
</feature>
<keyword evidence="1" id="KW-0812">Transmembrane</keyword>
<evidence type="ECO:0000256" key="1">
    <source>
        <dbReference type="SAM" id="Phobius"/>
    </source>
</evidence>
<keyword evidence="1" id="KW-1133">Transmembrane helix</keyword>
<evidence type="ECO:0000313" key="3">
    <source>
        <dbReference type="Proteomes" id="UP000331127"/>
    </source>
</evidence>